<dbReference type="InterPro" id="IPR000843">
    <property type="entry name" value="HTH_LacI"/>
</dbReference>
<dbReference type="PANTHER" id="PTHR30146:SF109">
    <property type="entry name" value="HTH-TYPE TRANSCRIPTIONAL REGULATOR GALS"/>
    <property type="match status" value="1"/>
</dbReference>
<dbReference type="CDD" id="cd01392">
    <property type="entry name" value="HTH_LacI"/>
    <property type="match status" value="1"/>
</dbReference>
<dbReference type="CDD" id="cd06267">
    <property type="entry name" value="PBP1_LacI_sugar_binding-like"/>
    <property type="match status" value="1"/>
</dbReference>
<evidence type="ECO:0000256" key="3">
    <source>
        <dbReference type="ARBA" id="ARBA00023163"/>
    </source>
</evidence>
<organism evidence="5 6">
    <name type="scientific">Desulforamulus ferrireducens</name>
    <dbReference type="NCBI Taxonomy" id="1833852"/>
    <lineage>
        <taxon>Bacteria</taxon>
        <taxon>Bacillati</taxon>
        <taxon>Bacillota</taxon>
        <taxon>Clostridia</taxon>
        <taxon>Eubacteriales</taxon>
        <taxon>Peptococcaceae</taxon>
        <taxon>Desulforamulus</taxon>
    </lineage>
</organism>
<evidence type="ECO:0000256" key="1">
    <source>
        <dbReference type="ARBA" id="ARBA00023015"/>
    </source>
</evidence>
<name>A0A1S6IYT9_9FIRM</name>
<evidence type="ECO:0000259" key="4">
    <source>
        <dbReference type="PROSITE" id="PS50932"/>
    </source>
</evidence>
<keyword evidence="2" id="KW-0238">DNA-binding</keyword>
<dbReference type="PROSITE" id="PS00356">
    <property type="entry name" value="HTH_LACI_1"/>
    <property type="match status" value="1"/>
</dbReference>
<dbReference type="GO" id="GO:0000976">
    <property type="term" value="F:transcription cis-regulatory region binding"/>
    <property type="evidence" value="ECO:0007669"/>
    <property type="project" value="TreeGrafter"/>
</dbReference>
<protein>
    <submittedName>
        <fullName evidence="5">LacI family transcriptional regulator</fullName>
    </submittedName>
</protein>
<dbReference type="RefSeq" id="WP_077714983.1">
    <property type="nucleotide sequence ID" value="NZ_CP019698.1"/>
</dbReference>
<keyword evidence="1" id="KW-0805">Transcription regulation</keyword>
<dbReference type="OrthoDB" id="9784962at2"/>
<dbReference type="Gene3D" id="3.40.50.2300">
    <property type="match status" value="2"/>
</dbReference>
<dbReference type="PANTHER" id="PTHR30146">
    <property type="entry name" value="LACI-RELATED TRANSCRIPTIONAL REPRESSOR"/>
    <property type="match status" value="1"/>
</dbReference>
<accession>A0A1S6IYT9</accession>
<proteinExistence type="predicted"/>
<keyword evidence="3" id="KW-0804">Transcription</keyword>
<dbReference type="PRINTS" id="PR00036">
    <property type="entry name" value="HTHLACI"/>
</dbReference>
<dbReference type="SUPFAM" id="SSF47413">
    <property type="entry name" value="lambda repressor-like DNA-binding domains"/>
    <property type="match status" value="1"/>
</dbReference>
<dbReference type="FunFam" id="1.10.260.40:FF:000002">
    <property type="entry name" value="HTH-type transcriptional repressor PurR"/>
    <property type="match status" value="1"/>
</dbReference>
<dbReference type="PROSITE" id="PS50932">
    <property type="entry name" value="HTH_LACI_2"/>
    <property type="match status" value="1"/>
</dbReference>
<evidence type="ECO:0000313" key="6">
    <source>
        <dbReference type="Proteomes" id="UP000189464"/>
    </source>
</evidence>
<dbReference type="Gene3D" id="1.10.260.40">
    <property type="entry name" value="lambda repressor-like DNA-binding domains"/>
    <property type="match status" value="1"/>
</dbReference>
<evidence type="ECO:0000256" key="2">
    <source>
        <dbReference type="ARBA" id="ARBA00023125"/>
    </source>
</evidence>
<dbReference type="EMBL" id="CP019698">
    <property type="protein sequence ID" value="AQS59941.1"/>
    <property type="molecule type" value="Genomic_DNA"/>
</dbReference>
<dbReference type="Proteomes" id="UP000189464">
    <property type="component" value="Chromosome"/>
</dbReference>
<gene>
    <name evidence="5" type="ORF">B0537_13145</name>
</gene>
<feature type="domain" description="HTH lacI-type" evidence="4">
    <location>
        <begin position="2"/>
        <end position="56"/>
    </location>
</feature>
<evidence type="ECO:0000313" key="5">
    <source>
        <dbReference type="EMBL" id="AQS59941.1"/>
    </source>
</evidence>
<dbReference type="SMART" id="SM00354">
    <property type="entry name" value="HTH_LACI"/>
    <property type="match status" value="1"/>
</dbReference>
<reference evidence="5 6" key="1">
    <citation type="journal article" date="2016" name="Int. J. Syst. Evol. Microbiol.">
        <title>Desulfotomaculum ferrireducens sp. nov., a moderately thermophilic sulfate-reducing and dissimilatory Fe(III)-reducing bacterium isolated from compost.</title>
        <authorList>
            <person name="Yang G."/>
            <person name="Guo J."/>
            <person name="Zhuang L."/>
            <person name="Yuan Y."/>
            <person name="Zhou S."/>
        </authorList>
    </citation>
    <scope>NUCLEOTIDE SEQUENCE [LARGE SCALE GENOMIC DNA]</scope>
    <source>
        <strain evidence="5 6">GSS09</strain>
    </source>
</reference>
<keyword evidence="6" id="KW-1185">Reference proteome</keyword>
<dbReference type="SUPFAM" id="SSF53822">
    <property type="entry name" value="Periplasmic binding protein-like I"/>
    <property type="match status" value="1"/>
</dbReference>
<dbReference type="InterPro" id="IPR046335">
    <property type="entry name" value="LacI/GalR-like_sensor"/>
</dbReference>
<dbReference type="InterPro" id="IPR028082">
    <property type="entry name" value="Peripla_BP_I"/>
</dbReference>
<dbReference type="Pfam" id="PF00356">
    <property type="entry name" value="LacI"/>
    <property type="match status" value="1"/>
</dbReference>
<dbReference type="AlphaFoldDB" id="A0A1S6IYT9"/>
<dbReference type="KEGG" id="dfg:B0537_13145"/>
<dbReference type="Pfam" id="PF13377">
    <property type="entry name" value="Peripla_BP_3"/>
    <property type="match status" value="1"/>
</dbReference>
<sequence length="337" mass="37050">MATIKDVAKLAGVSVSTVSRVLNASGYVEKNTEAKVMAAIKQLNYQPSQIARGLVSKKTKTFGLILPDITNPFFPELARGAEDEAGKQGYNIMLCNSDWDVAKEKMYLNLLSEKRVDGIILVGSRMHEQYLAPWINDAAPVVLLDRTSQLDIHSICTNNKLGGFLATKHLLEQNYRRIAHITGPATSPSAQQRLLGYQKALEEYGLSLDMTLVCEGDFRISGGATGMRRLLSLKNVPDAVFCGNDLMAVGALEVLQEAGLKVPEDIALVGYDGIDLSKYVHPKLTTVIQPTYEMGVMAVQLIIESLTGQNTVYRHLELDPILKVRDSSIRRKTIDNS</sequence>
<dbReference type="STRING" id="1833852.B0537_13145"/>
<dbReference type="GO" id="GO:0003700">
    <property type="term" value="F:DNA-binding transcription factor activity"/>
    <property type="evidence" value="ECO:0007669"/>
    <property type="project" value="TreeGrafter"/>
</dbReference>
<dbReference type="InterPro" id="IPR010982">
    <property type="entry name" value="Lambda_DNA-bd_dom_sf"/>
</dbReference>